<dbReference type="Proteomes" id="UP000620124">
    <property type="component" value="Unassembled WGS sequence"/>
</dbReference>
<dbReference type="Pfam" id="PF06687">
    <property type="entry name" value="SUR7"/>
    <property type="match status" value="1"/>
</dbReference>
<feature type="transmembrane region" description="Helical" evidence="5">
    <location>
        <begin position="112"/>
        <end position="137"/>
    </location>
</feature>
<protein>
    <recommendedName>
        <fullName evidence="8">Pali-domain-containing protein</fullName>
    </recommendedName>
</protein>
<evidence type="ECO:0000256" key="2">
    <source>
        <dbReference type="ARBA" id="ARBA00022692"/>
    </source>
</evidence>
<dbReference type="PANTHER" id="PTHR28013:SF3">
    <property type="entry name" value="PROTEIN DCV1-RELATED"/>
    <property type="match status" value="1"/>
</dbReference>
<proteinExistence type="predicted"/>
<dbReference type="AlphaFoldDB" id="A0A8H6XD32"/>
<dbReference type="OrthoDB" id="2354757at2759"/>
<dbReference type="EMBL" id="JACAZI010000021">
    <property type="protein sequence ID" value="KAF7338376.1"/>
    <property type="molecule type" value="Genomic_DNA"/>
</dbReference>
<evidence type="ECO:0000256" key="5">
    <source>
        <dbReference type="SAM" id="Phobius"/>
    </source>
</evidence>
<evidence type="ECO:0000256" key="1">
    <source>
        <dbReference type="ARBA" id="ARBA00004141"/>
    </source>
</evidence>
<organism evidence="6 7">
    <name type="scientific">Mycena venus</name>
    <dbReference type="NCBI Taxonomy" id="2733690"/>
    <lineage>
        <taxon>Eukaryota</taxon>
        <taxon>Fungi</taxon>
        <taxon>Dikarya</taxon>
        <taxon>Basidiomycota</taxon>
        <taxon>Agaricomycotina</taxon>
        <taxon>Agaricomycetes</taxon>
        <taxon>Agaricomycetidae</taxon>
        <taxon>Agaricales</taxon>
        <taxon>Marasmiineae</taxon>
        <taxon>Mycenaceae</taxon>
        <taxon>Mycena</taxon>
    </lineage>
</organism>
<evidence type="ECO:0000313" key="7">
    <source>
        <dbReference type="Proteomes" id="UP000620124"/>
    </source>
</evidence>
<keyword evidence="3 5" id="KW-1133">Transmembrane helix</keyword>
<evidence type="ECO:0000256" key="4">
    <source>
        <dbReference type="ARBA" id="ARBA00023136"/>
    </source>
</evidence>
<dbReference type="InterPro" id="IPR009571">
    <property type="entry name" value="SUR7/Rim9-like_fungi"/>
</dbReference>
<evidence type="ECO:0000256" key="3">
    <source>
        <dbReference type="ARBA" id="ARBA00022989"/>
    </source>
</evidence>
<dbReference type="GO" id="GO:0035838">
    <property type="term" value="C:growing cell tip"/>
    <property type="evidence" value="ECO:0007669"/>
    <property type="project" value="TreeGrafter"/>
</dbReference>
<keyword evidence="7" id="KW-1185">Reference proteome</keyword>
<feature type="transmembrane region" description="Helical" evidence="5">
    <location>
        <begin position="149"/>
        <end position="176"/>
    </location>
</feature>
<evidence type="ECO:0000313" key="6">
    <source>
        <dbReference type="EMBL" id="KAF7338376.1"/>
    </source>
</evidence>
<keyword evidence="4 5" id="KW-0472">Membrane</keyword>
<dbReference type="InterPro" id="IPR051380">
    <property type="entry name" value="pH-response_reg_palI/RIM9"/>
</dbReference>
<comment type="subcellular location">
    <subcellularLocation>
        <location evidence="1">Membrane</location>
        <topology evidence="1">Multi-pass membrane protein</topology>
    </subcellularLocation>
</comment>
<evidence type="ECO:0008006" key="8">
    <source>
        <dbReference type="Google" id="ProtNLM"/>
    </source>
</evidence>
<dbReference type="PANTHER" id="PTHR28013">
    <property type="entry name" value="PROTEIN DCV1-RELATED"/>
    <property type="match status" value="1"/>
</dbReference>
<dbReference type="GO" id="GO:0005886">
    <property type="term" value="C:plasma membrane"/>
    <property type="evidence" value="ECO:0007669"/>
    <property type="project" value="InterPro"/>
</dbReference>
<name>A0A8H6XD32_9AGAR</name>
<dbReference type="GO" id="GO:0032153">
    <property type="term" value="C:cell division site"/>
    <property type="evidence" value="ECO:0007669"/>
    <property type="project" value="TreeGrafter"/>
</dbReference>
<accession>A0A8H6XD32</accession>
<comment type="caution">
    <text evidence="6">The sequence shown here is derived from an EMBL/GenBank/DDBJ whole genome shotgun (WGS) entry which is preliminary data.</text>
</comment>
<keyword evidence="2 5" id="KW-0812">Transmembrane</keyword>
<feature type="transmembrane region" description="Helical" evidence="5">
    <location>
        <begin position="196"/>
        <end position="220"/>
    </location>
</feature>
<reference evidence="6" key="1">
    <citation type="submission" date="2020-05" db="EMBL/GenBank/DDBJ databases">
        <title>Mycena genomes resolve the evolution of fungal bioluminescence.</title>
        <authorList>
            <person name="Tsai I.J."/>
        </authorList>
    </citation>
    <scope>NUCLEOTIDE SEQUENCE</scope>
    <source>
        <strain evidence="6">CCC161011</strain>
    </source>
</reference>
<gene>
    <name evidence="6" type="ORF">MVEN_02063300</name>
</gene>
<sequence length="246" mass="26470">MNFQLGLLTPVVLFVAWLLLLLATLSVPITKTIFLFRLTAAASSKLFDSSASASVVFGVWGYCTSGTDVSIVGIDHDTPAECSRRHLGYTFDSTVAEVLHVSGLENDISKGITAALALHPVVVALTFVTLLISLFMLRRGSNGTSRLPSLLALGMSLFTAVLTTVVFLIDIIIPAVVRKAVHKDSDGIVTVGTGNAPWLVFAAAILLWIAVFFSSFGVVFGNKRHARTTTDTEKYRANGQRAHLYQ</sequence>